<evidence type="ECO:0000256" key="4">
    <source>
        <dbReference type="ARBA" id="ARBA00022490"/>
    </source>
</evidence>
<dbReference type="PIRSF" id="PIRSF036599">
    <property type="entry name" value="AtpPhos"/>
    <property type="match status" value="1"/>
</dbReference>
<evidence type="ECO:0000256" key="2">
    <source>
        <dbReference type="ARBA" id="ARBA00007599"/>
    </source>
</evidence>
<name>A0ABS0SHP3_9HYPH</name>
<evidence type="ECO:0000256" key="10">
    <source>
        <dbReference type="ARBA" id="ARBA00032441"/>
    </source>
</evidence>
<dbReference type="InterPro" id="IPR012180">
    <property type="entry name" value="Bifunc_ATPase/PTrfase"/>
</dbReference>
<evidence type="ECO:0000256" key="7">
    <source>
        <dbReference type="ARBA" id="ARBA00022741"/>
    </source>
</evidence>
<keyword evidence="6" id="KW-0479">Metal-binding</keyword>
<proteinExistence type="inferred from homology"/>
<dbReference type="PANTHER" id="PTHR33540:SF2">
    <property type="entry name" value="TRNA THREONYLCARBAMOYLADENOSINE BIOSYNTHESIS PROTEIN TSAE"/>
    <property type="match status" value="1"/>
</dbReference>
<reference evidence="12 13" key="1">
    <citation type="submission" date="2020-10" db="EMBL/GenBank/DDBJ databases">
        <title>Aquamicrobium zhengzhouensis sp. nov., a exopolysaccharide producing bacterium isolated from farmland soil.</title>
        <authorList>
            <person name="Wang X."/>
        </authorList>
    </citation>
    <scope>NUCLEOTIDE SEQUENCE [LARGE SCALE GENOMIC DNA]</scope>
    <source>
        <strain evidence="13">cd-1</strain>
    </source>
</reference>
<gene>
    <name evidence="12" type="primary">tsaE</name>
    <name evidence="12" type="ORF">IOD40_19445</name>
</gene>
<evidence type="ECO:0000256" key="6">
    <source>
        <dbReference type="ARBA" id="ARBA00022723"/>
    </source>
</evidence>
<accession>A0ABS0SHP3</accession>
<dbReference type="Gene3D" id="3.90.1200.10">
    <property type="match status" value="1"/>
</dbReference>
<organism evidence="12 13">
    <name type="scientific">Aquamicrobium zhengzhouense</name>
    <dbReference type="NCBI Taxonomy" id="2781738"/>
    <lineage>
        <taxon>Bacteria</taxon>
        <taxon>Pseudomonadati</taxon>
        <taxon>Pseudomonadota</taxon>
        <taxon>Alphaproteobacteria</taxon>
        <taxon>Hyphomicrobiales</taxon>
        <taxon>Phyllobacteriaceae</taxon>
        <taxon>Aquamicrobium</taxon>
    </lineage>
</organism>
<dbReference type="EMBL" id="JADGMQ010000024">
    <property type="protein sequence ID" value="MBI1622830.1"/>
    <property type="molecule type" value="Genomic_DNA"/>
</dbReference>
<comment type="subcellular location">
    <subcellularLocation>
        <location evidence="1">Cytoplasm</location>
    </subcellularLocation>
</comment>
<keyword evidence="7" id="KW-0547">Nucleotide-binding</keyword>
<dbReference type="PANTHER" id="PTHR33540">
    <property type="entry name" value="TRNA THREONYLCARBAMOYLADENOSINE BIOSYNTHESIS PROTEIN TSAE"/>
    <property type="match status" value="1"/>
</dbReference>
<feature type="domain" description="Aminoglycoside phosphotransferase" evidence="11">
    <location>
        <begin position="169"/>
        <end position="422"/>
    </location>
</feature>
<dbReference type="Pfam" id="PF01636">
    <property type="entry name" value="APH"/>
    <property type="match status" value="1"/>
</dbReference>
<evidence type="ECO:0000256" key="5">
    <source>
        <dbReference type="ARBA" id="ARBA00022694"/>
    </source>
</evidence>
<dbReference type="SUPFAM" id="SSF56112">
    <property type="entry name" value="Protein kinase-like (PK-like)"/>
    <property type="match status" value="1"/>
</dbReference>
<protein>
    <recommendedName>
        <fullName evidence="3">tRNA threonylcarbamoyladenosine biosynthesis protein TsaE</fullName>
    </recommendedName>
    <alternativeName>
        <fullName evidence="10">t(6)A37 threonylcarbamoyladenosine biosynthesis protein TsaE</fullName>
    </alternativeName>
</protein>
<evidence type="ECO:0000256" key="8">
    <source>
        <dbReference type="ARBA" id="ARBA00022840"/>
    </source>
</evidence>
<dbReference type="InterPro" id="IPR003442">
    <property type="entry name" value="T6A_TsaE"/>
</dbReference>
<sequence length="491" mass="54292">MRLHLADETATNRLGEDIAIILAAGDVLALHGDLGMGKSTLARAIIRAIANDPALEVPSPTFTLVQAYATRVPVQHFDLYRLGSPEELEELGFDEAIRDGAALIEWPERAEDYMPQDAVHFHLEEDGAGRTVSILGPAAFLDRLARSLAIRAFLDEAGYQSARRAFLVGDASARAYESIDQEGRDTIILMNSPRRPDGPPIRDGLPYSRIAHLAEDVIPFVAIAKVLREEGFAAPQIPAVDFDRGFMLVEHLGSEGVLDAEGTPIAERYIASAQLLARMHQRNWPTTIPVAEGIVHEIPSYDRRALGIETELVTDWYLPHIVGRQATEAEREELTASWNTAFDALETAEKSIVLRDYHSPNLIWRGDLEGHDRVGLIDFQDAVIGPSAYDVASLAQDARVTISPELEAQVLDAYVRARGEGFDRAGFKAAYAIMAAQRNSKILGIFVRLNVRDGKPGYMQHLPRIRDYVSRSIHHPALAEVRKFYEKAGIL</sequence>
<dbReference type="InterPro" id="IPR011009">
    <property type="entry name" value="Kinase-like_dom_sf"/>
</dbReference>
<dbReference type="InterPro" id="IPR027417">
    <property type="entry name" value="P-loop_NTPase"/>
</dbReference>
<dbReference type="NCBIfam" id="TIGR00150">
    <property type="entry name" value="T6A_YjeE"/>
    <property type="match status" value="1"/>
</dbReference>
<dbReference type="Gene3D" id="3.40.50.300">
    <property type="entry name" value="P-loop containing nucleotide triphosphate hydrolases"/>
    <property type="match status" value="1"/>
</dbReference>
<keyword evidence="13" id="KW-1185">Reference proteome</keyword>
<evidence type="ECO:0000313" key="12">
    <source>
        <dbReference type="EMBL" id="MBI1622830.1"/>
    </source>
</evidence>
<evidence type="ECO:0000256" key="3">
    <source>
        <dbReference type="ARBA" id="ARBA00019010"/>
    </source>
</evidence>
<dbReference type="Pfam" id="PF02367">
    <property type="entry name" value="TsaE"/>
    <property type="match status" value="1"/>
</dbReference>
<dbReference type="Gene3D" id="3.30.200.20">
    <property type="entry name" value="Phosphorylase Kinase, domain 1"/>
    <property type="match status" value="1"/>
</dbReference>
<evidence type="ECO:0000313" key="13">
    <source>
        <dbReference type="Proteomes" id="UP000601789"/>
    </source>
</evidence>
<evidence type="ECO:0000256" key="9">
    <source>
        <dbReference type="ARBA" id="ARBA00022842"/>
    </source>
</evidence>
<comment type="similarity">
    <text evidence="2">Belongs to the TsaE family.</text>
</comment>
<dbReference type="InterPro" id="IPR002575">
    <property type="entry name" value="Aminoglycoside_PTrfase"/>
</dbReference>
<keyword evidence="8" id="KW-0067">ATP-binding</keyword>
<comment type="caution">
    <text evidence="12">The sequence shown here is derived from an EMBL/GenBank/DDBJ whole genome shotgun (WGS) entry which is preliminary data.</text>
</comment>
<keyword evidence="4" id="KW-0963">Cytoplasm</keyword>
<evidence type="ECO:0000256" key="1">
    <source>
        <dbReference type="ARBA" id="ARBA00004496"/>
    </source>
</evidence>
<keyword evidence="9" id="KW-0460">Magnesium</keyword>
<dbReference type="Proteomes" id="UP000601789">
    <property type="component" value="Unassembled WGS sequence"/>
</dbReference>
<dbReference type="SUPFAM" id="SSF52540">
    <property type="entry name" value="P-loop containing nucleoside triphosphate hydrolases"/>
    <property type="match status" value="1"/>
</dbReference>
<keyword evidence="5" id="KW-0819">tRNA processing</keyword>
<evidence type="ECO:0000259" key="11">
    <source>
        <dbReference type="Pfam" id="PF01636"/>
    </source>
</evidence>
<dbReference type="RefSeq" id="WP_198478389.1">
    <property type="nucleotide sequence ID" value="NZ_JADGMQ010000024.1"/>
</dbReference>